<dbReference type="Pfam" id="PF06092">
    <property type="entry name" value="DUF943"/>
    <property type="match status" value="1"/>
</dbReference>
<reference evidence="1 2" key="1">
    <citation type="submission" date="2020-06" db="EMBL/GenBank/DDBJ databases">
        <title>Genome sequence of Paramixta manurensis strain PD-1.</title>
        <authorList>
            <person name="Lee C.W."/>
            <person name="Kim J."/>
        </authorList>
    </citation>
    <scope>NUCLEOTIDE SEQUENCE [LARGE SCALE GENOMIC DNA]</scope>
    <source>
        <strain evidence="1 2">PD-1</strain>
    </source>
</reference>
<proteinExistence type="predicted"/>
<dbReference type="Proteomes" id="UP000505325">
    <property type="component" value="Chromosome"/>
</dbReference>
<dbReference type="RefSeq" id="WP_173635367.1">
    <property type="nucleotide sequence ID" value="NZ_CP054212.1"/>
</dbReference>
<accession>A0A6M8UTW6</accession>
<dbReference type="KEGG" id="pmak:PMPD1_3597"/>
<dbReference type="AlphaFoldDB" id="A0A6M8UTW6"/>
<name>A0A6M8UTW6_9GAMM</name>
<dbReference type="EMBL" id="CP054212">
    <property type="protein sequence ID" value="QKJ88513.1"/>
    <property type="molecule type" value="Genomic_DNA"/>
</dbReference>
<evidence type="ECO:0000313" key="2">
    <source>
        <dbReference type="Proteomes" id="UP000505325"/>
    </source>
</evidence>
<protein>
    <submittedName>
        <fullName evidence="1">DUF943 family protein</fullName>
    </submittedName>
</protein>
<sequence>MKKHLVIAILILISAGASWVGYQKMHPTTIVAIHKDTDDNDFTDVLIKNPPFTDKGKLAWWKANQEMFKEKYAVPTPRPDGRFSIYIWDFSDGYKEVEKYDRLCFNDMKTSKNCIDKNWLMTISKSRNGKIKYDVDETSYIEQNGGFIKQKD</sequence>
<gene>
    <name evidence="1" type="ORF">PMPD1_3597</name>
</gene>
<dbReference type="InterPro" id="IPR010351">
    <property type="entry name" value="DUF943"/>
</dbReference>
<organism evidence="1 2">
    <name type="scientific">Paramixta manurensis</name>
    <dbReference type="NCBI Taxonomy" id="2740817"/>
    <lineage>
        <taxon>Bacteria</taxon>
        <taxon>Pseudomonadati</taxon>
        <taxon>Pseudomonadota</taxon>
        <taxon>Gammaproteobacteria</taxon>
        <taxon>Enterobacterales</taxon>
        <taxon>Erwiniaceae</taxon>
        <taxon>Paramixta</taxon>
    </lineage>
</organism>
<keyword evidence="2" id="KW-1185">Reference proteome</keyword>
<evidence type="ECO:0000313" key="1">
    <source>
        <dbReference type="EMBL" id="QKJ88513.1"/>
    </source>
</evidence>